<evidence type="ECO:0000256" key="2">
    <source>
        <dbReference type="PROSITE-ProRule" id="PRU00708"/>
    </source>
</evidence>
<feature type="repeat" description="PPR" evidence="2">
    <location>
        <begin position="106"/>
        <end position="136"/>
    </location>
</feature>
<dbReference type="AlphaFoldDB" id="A0AAP0P4R4"/>
<dbReference type="InterPro" id="IPR002885">
    <property type="entry name" value="PPR_rpt"/>
</dbReference>
<dbReference type="GO" id="GO:0003723">
    <property type="term" value="F:RNA binding"/>
    <property type="evidence" value="ECO:0007669"/>
    <property type="project" value="InterPro"/>
</dbReference>
<dbReference type="PANTHER" id="PTHR47926">
    <property type="entry name" value="PENTATRICOPEPTIDE REPEAT-CONTAINING PROTEIN"/>
    <property type="match status" value="1"/>
</dbReference>
<proteinExistence type="predicted"/>
<protein>
    <recommendedName>
        <fullName evidence="5">Chlororespiratory reduction 4</fullName>
    </recommendedName>
</protein>
<dbReference type="Pfam" id="PF20431">
    <property type="entry name" value="E_motif"/>
    <property type="match status" value="1"/>
</dbReference>
<dbReference type="FunFam" id="1.25.40.10:FF:000031">
    <property type="entry name" value="Pentatricopeptide repeat-containing protein mitochondrial"/>
    <property type="match status" value="1"/>
</dbReference>
<dbReference type="Gene3D" id="1.25.40.10">
    <property type="entry name" value="Tetratricopeptide repeat domain"/>
    <property type="match status" value="4"/>
</dbReference>
<dbReference type="Proteomes" id="UP001420932">
    <property type="component" value="Unassembled WGS sequence"/>
</dbReference>
<evidence type="ECO:0000256" key="1">
    <source>
        <dbReference type="ARBA" id="ARBA00022737"/>
    </source>
</evidence>
<evidence type="ECO:0000313" key="3">
    <source>
        <dbReference type="EMBL" id="KAK9127496.1"/>
    </source>
</evidence>
<dbReference type="InterPro" id="IPR011990">
    <property type="entry name" value="TPR-like_helical_dom_sf"/>
</dbReference>
<comment type="caution">
    <text evidence="3">The sequence shown here is derived from an EMBL/GenBank/DDBJ whole genome shotgun (WGS) entry which is preliminary data.</text>
</comment>
<feature type="repeat" description="PPR" evidence="2">
    <location>
        <begin position="301"/>
        <end position="335"/>
    </location>
</feature>
<dbReference type="GO" id="GO:0009451">
    <property type="term" value="P:RNA modification"/>
    <property type="evidence" value="ECO:0007669"/>
    <property type="project" value="InterPro"/>
</dbReference>
<dbReference type="PANTHER" id="PTHR47926:SF371">
    <property type="entry name" value="TETRATRICOPEPTIDE REPEAT-LIKE SUPERFAMILY PROTEIN"/>
    <property type="match status" value="1"/>
</dbReference>
<organism evidence="3 4">
    <name type="scientific">Stephania yunnanensis</name>
    <dbReference type="NCBI Taxonomy" id="152371"/>
    <lineage>
        <taxon>Eukaryota</taxon>
        <taxon>Viridiplantae</taxon>
        <taxon>Streptophyta</taxon>
        <taxon>Embryophyta</taxon>
        <taxon>Tracheophyta</taxon>
        <taxon>Spermatophyta</taxon>
        <taxon>Magnoliopsida</taxon>
        <taxon>Ranunculales</taxon>
        <taxon>Menispermaceae</taxon>
        <taxon>Menispermoideae</taxon>
        <taxon>Cissampelideae</taxon>
        <taxon>Stephania</taxon>
    </lineage>
</organism>
<dbReference type="InterPro" id="IPR046848">
    <property type="entry name" value="E_motif"/>
</dbReference>
<feature type="repeat" description="PPR" evidence="2">
    <location>
        <begin position="5"/>
        <end position="39"/>
    </location>
</feature>
<dbReference type="SUPFAM" id="SSF48452">
    <property type="entry name" value="TPR-like"/>
    <property type="match status" value="1"/>
</dbReference>
<keyword evidence="4" id="KW-1185">Reference proteome</keyword>
<feature type="repeat" description="PPR" evidence="2">
    <location>
        <begin position="199"/>
        <end position="234"/>
    </location>
</feature>
<sequence>MPEPNVLLWNAMLKGYSQSDLFRETLVLFSRMKGRNVSPNCFTFPFVLKSCVKIRAFEEAKKVHCLVVKNGCFGNRFIGTLLIDVYSGGGDVVCAFGVFDEMPVRNVVAWTSMISGYISSGDVEAARRLFDLAIERDVVLWNTMVSGYVGVGDMGAARKLFREMPMRDVMSWNTVLLGYVSNNDVDGGEKFFEEIPVKNVFSWNGMLSGYARNGRFFEVLGTFKRMLVESAIEPNDATLVTVLSACSRLGALSLGEWVHVYAESKRLEGNVFVGNGLIDMYSKCGSIDNAIGVFNNMASKDLITWNTLINGLAMHGRGADALNMFDLMMNVVEKPDGITFVGVLCACSHMGLVSKGFLYFKSMTMDYFITPQIEHYGCMVDLLARAGQLNEAMDFVRRMPIEADAVIWSSLLGACKTYQNVELAEVALEKLIEIEPKNPANFVLLSNIYGDSGRWGDLARLKVLMREVKVKKPPGCSLIEVDDSVMEFHSLDQRHPMTDEIYQVLNELSYLSRKSCWEAPKVKNFVE</sequence>
<reference evidence="3 4" key="1">
    <citation type="submission" date="2024-01" db="EMBL/GenBank/DDBJ databases">
        <title>Genome assemblies of Stephania.</title>
        <authorList>
            <person name="Yang L."/>
        </authorList>
    </citation>
    <scope>NUCLEOTIDE SEQUENCE [LARGE SCALE GENOMIC DNA]</scope>
    <source>
        <strain evidence="3">YNDBR</strain>
        <tissue evidence="3">Leaf</tissue>
    </source>
</reference>
<evidence type="ECO:0000313" key="4">
    <source>
        <dbReference type="Proteomes" id="UP001420932"/>
    </source>
</evidence>
<feature type="repeat" description="PPR" evidence="2">
    <location>
        <begin position="137"/>
        <end position="171"/>
    </location>
</feature>
<gene>
    <name evidence="3" type="ORF">Syun_016293</name>
</gene>
<name>A0AAP0P4R4_9MAGN</name>
<accession>A0AAP0P4R4</accession>
<dbReference type="EMBL" id="JBBNAF010000007">
    <property type="protein sequence ID" value="KAK9127496.1"/>
    <property type="molecule type" value="Genomic_DNA"/>
</dbReference>
<evidence type="ECO:0008006" key="5">
    <source>
        <dbReference type="Google" id="ProtNLM"/>
    </source>
</evidence>
<dbReference type="FunFam" id="1.25.40.10:FF:000344">
    <property type="entry name" value="Pentatricopeptide repeat-containing protein"/>
    <property type="match status" value="1"/>
</dbReference>
<dbReference type="Pfam" id="PF01535">
    <property type="entry name" value="PPR"/>
    <property type="match status" value="6"/>
</dbReference>
<dbReference type="Pfam" id="PF13041">
    <property type="entry name" value="PPR_2"/>
    <property type="match status" value="2"/>
</dbReference>
<dbReference type="PROSITE" id="PS51375">
    <property type="entry name" value="PPR"/>
    <property type="match status" value="5"/>
</dbReference>
<keyword evidence="1" id="KW-0677">Repeat</keyword>
<dbReference type="FunFam" id="1.25.40.10:FF:000366">
    <property type="entry name" value="Pentatricopeptide (PPR) repeat-containing protein"/>
    <property type="match status" value="1"/>
</dbReference>
<dbReference type="InterPro" id="IPR046960">
    <property type="entry name" value="PPR_At4g14850-like_plant"/>
</dbReference>
<dbReference type="NCBIfam" id="TIGR00756">
    <property type="entry name" value="PPR"/>
    <property type="match status" value="5"/>
</dbReference>